<keyword evidence="12" id="KW-1185">Reference proteome</keyword>
<feature type="coiled-coil region" evidence="8">
    <location>
        <begin position="1034"/>
        <end position="1068"/>
    </location>
</feature>
<dbReference type="SMART" id="SM00387">
    <property type="entry name" value="HATPase_c"/>
    <property type="match status" value="1"/>
</dbReference>
<dbReference type="FunFam" id="3.40.50.11260:FF:000001">
    <property type="entry name" value="Heat shock protein 90 alpha"/>
    <property type="match status" value="1"/>
</dbReference>
<comment type="similarity">
    <text evidence="2">Belongs to the heat shock protein 90 family.</text>
</comment>
<dbReference type="Proteomes" id="UP000310158">
    <property type="component" value="Unassembled WGS sequence"/>
</dbReference>
<feature type="compositionally biased region" description="Polar residues" evidence="9">
    <location>
        <begin position="1776"/>
        <end position="1785"/>
    </location>
</feature>
<keyword evidence="6" id="KW-0067">ATP-binding</keyword>
<dbReference type="GO" id="GO:0005737">
    <property type="term" value="C:cytoplasm"/>
    <property type="evidence" value="ECO:0007669"/>
    <property type="project" value="UniProtKB-SubCell"/>
</dbReference>
<feature type="region of interest" description="Disordered" evidence="9">
    <location>
        <begin position="1299"/>
        <end position="1341"/>
    </location>
</feature>
<dbReference type="OrthoDB" id="28737at2759"/>
<feature type="region of interest" description="Disordered" evidence="9">
    <location>
        <begin position="665"/>
        <end position="698"/>
    </location>
</feature>
<dbReference type="InterPro" id="IPR001404">
    <property type="entry name" value="Hsp90_fam"/>
</dbReference>
<evidence type="ECO:0000256" key="7">
    <source>
        <dbReference type="ARBA" id="ARBA00023186"/>
    </source>
</evidence>
<dbReference type="SUPFAM" id="SSF54211">
    <property type="entry name" value="Ribosomal protein S5 domain 2-like"/>
    <property type="match status" value="1"/>
</dbReference>
<feature type="compositionally biased region" description="Acidic residues" evidence="9">
    <location>
        <begin position="505"/>
        <end position="520"/>
    </location>
</feature>
<evidence type="ECO:0000256" key="3">
    <source>
        <dbReference type="ARBA" id="ARBA00009740"/>
    </source>
</evidence>
<dbReference type="Gene3D" id="3.30.565.10">
    <property type="entry name" value="Histidine kinase-like ATPase, C-terminal domain"/>
    <property type="match status" value="1"/>
</dbReference>
<feature type="region of interest" description="Disordered" evidence="9">
    <location>
        <begin position="501"/>
        <end position="521"/>
    </location>
</feature>
<feature type="compositionally biased region" description="Acidic residues" evidence="9">
    <location>
        <begin position="1300"/>
        <end position="1314"/>
    </location>
</feature>
<name>A0A4S4M1Y6_9AGAM</name>
<dbReference type="Pfam" id="PF13589">
    <property type="entry name" value="HATPase_c_3"/>
    <property type="match status" value="1"/>
</dbReference>
<dbReference type="FunFam" id="3.30.230.80:FF:000001">
    <property type="entry name" value="Heat shock protein 90 alpha"/>
    <property type="match status" value="1"/>
</dbReference>
<dbReference type="NCBIfam" id="NF003555">
    <property type="entry name" value="PRK05218.1"/>
    <property type="match status" value="1"/>
</dbReference>
<dbReference type="SUPFAM" id="SSF55874">
    <property type="entry name" value="ATPase domain of HSP90 chaperone/DNA topoisomerase II/histidine kinase"/>
    <property type="match status" value="1"/>
</dbReference>
<feature type="region of interest" description="Disordered" evidence="9">
    <location>
        <begin position="757"/>
        <end position="779"/>
    </location>
</feature>
<dbReference type="InterPro" id="IPR003594">
    <property type="entry name" value="HATPase_dom"/>
</dbReference>
<dbReference type="SUPFAM" id="SSF110942">
    <property type="entry name" value="HSP90 C-terminal domain"/>
    <property type="match status" value="1"/>
</dbReference>
<gene>
    <name evidence="11" type="ORF">EW146_g2507</name>
</gene>
<feature type="region of interest" description="Disordered" evidence="9">
    <location>
        <begin position="1755"/>
        <end position="1785"/>
    </location>
</feature>
<comment type="caution">
    <text evidence="11">The sequence shown here is derived from an EMBL/GenBank/DDBJ whole genome shotgun (WGS) entry which is preliminary data.</text>
</comment>
<reference evidence="11 12" key="1">
    <citation type="submission" date="2019-02" db="EMBL/GenBank/DDBJ databases">
        <title>Genome sequencing of the rare red list fungi Bondarzewia mesenterica.</title>
        <authorList>
            <person name="Buettner E."/>
            <person name="Kellner H."/>
        </authorList>
    </citation>
    <scope>NUCLEOTIDE SEQUENCE [LARGE SCALE GENOMIC DNA]</scope>
    <source>
        <strain evidence="11 12">DSM 108281</strain>
    </source>
</reference>
<dbReference type="Gene3D" id="3.40.50.11260">
    <property type="match status" value="1"/>
</dbReference>
<dbReference type="Gene3D" id="1.20.120.790">
    <property type="entry name" value="Heat shock protein 90, C-terminal domain"/>
    <property type="match status" value="1"/>
</dbReference>
<dbReference type="GO" id="GO:0140662">
    <property type="term" value="F:ATP-dependent protein folding chaperone"/>
    <property type="evidence" value="ECO:0007669"/>
    <property type="project" value="InterPro"/>
</dbReference>
<feature type="coiled-coil region" evidence="8">
    <location>
        <begin position="924"/>
        <end position="1010"/>
    </location>
</feature>
<dbReference type="InterPro" id="IPR037196">
    <property type="entry name" value="HSP90_C"/>
</dbReference>
<comment type="subcellular location">
    <subcellularLocation>
        <location evidence="1">Cytoplasm</location>
    </subcellularLocation>
</comment>
<comment type="similarity">
    <text evidence="3">Belongs to the OBAP family.</text>
</comment>
<evidence type="ECO:0000256" key="1">
    <source>
        <dbReference type="ARBA" id="ARBA00004496"/>
    </source>
</evidence>
<dbReference type="CDD" id="cd16927">
    <property type="entry name" value="HATPase_Hsp90-like"/>
    <property type="match status" value="1"/>
</dbReference>
<accession>A0A4S4M1Y6</accession>
<dbReference type="FunFam" id="3.30.565.10:FF:000001">
    <property type="entry name" value="Heat shock protein HSP 90-alpha"/>
    <property type="match status" value="1"/>
</dbReference>
<proteinExistence type="inferred from homology"/>
<keyword evidence="5" id="KW-0547">Nucleotide-binding</keyword>
<dbReference type="GO" id="GO:0016887">
    <property type="term" value="F:ATP hydrolysis activity"/>
    <property type="evidence" value="ECO:0007669"/>
    <property type="project" value="InterPro"/>
</dbReference>
<evidence type="ECO:0000313" key="11">
    <source>
        <dbReference type="EMBL" id="THH18497.1"/>
    </source>
</evidence>
<organism evidence="11 12">
    <name type="scientific">Bondarzewia mesenterica</name>
    <dbReference type="NCBI Taxonomy" id="1095465"/>
    <lineage>
        <taxon>Eukaryota</taxon>
        <taxon>Fungi</taxon>
        <taxon>Dikarya</taxon>
        <taxon>Basidiomycota</taxon>
        <taxon>Agaricomycotina</taxon>
        <taxon>Agaricomycetes</taxon>
        <taxon>Russulales</taxon>
        <taxon>Bondarzewiaceae</taxon>
        <taxon>Bondarzewia</taxon>
    </lineage>
</organism>
<evidence type="ECO:0000256" key="4">
    <source>
        <dbReference type="ARBA" id="ARBA00022490"/>
    </source>
</evidence>
<keyword evidence="8" id="KW-0175">Coiled coil</keyword>
<keyword evidence="4" id="KW-0963">Cytoplasm</keyword>
<dbReference type="HAMAP" id="MF_00505">
    <property type="entry name" value="HSP90"/>
    <property type="match status" value="1"/>
</dbReference>
<dbReference type="PROSITE" id="PS00298">
    <property type="entry name" value="HSP90"/>
    <property type="match status" value="1"/>
</dbReference>
<evidence type="ECO:0000256" key="5">
    <source>
        <dbReference type="ARBA" id="ARBA00022741"/>
    </source>
</evidence>
<dbReference type="FunFam" id="1.20.120.790:FF:000001">
    <property type="entry name" value="Heat shock protein 90 alpha"/>
    <property type="match status" value="1"/>
</dbReference>
<evidence type="ECO:0000313" key="12">
    <source>
        <dbReference type="Proteomes" id="UP000310158"/>
    </source>
</evidence>
<dbReference type="Gene3D" id="3.30.230.80">
    <property type="match status" value="1"/>
</dbReference>
<sequence>MESGRNKVPITPPAFEAEGAAMMTFKPIDAIHQHICAFHVYSHDRTRHIEAHHFCTHLSPDLHQCIIYDSDEPNAKLIGIEYIVPEKVFKSLSVDEKKYWHSHQYEVESGLLQLMFKGVVPGTAPNLEKTAMVEIQKTYGKTIHTWAIDSTPDLPLGPPYLMMSYTHLNPIDPEIMKKRDERTGISTEATGELRKSYLPRYELAEGVDQWEKTEFPPQVSQAPLIEVLALVDSFVLECTSASEPELLLYQLEEELQAIHRDVVDHDSLEQTEAFLAVLRRLIPVLTSTSLISTWFELVLRPALRNPKLPATGIASAKELVIAALEKVDKKYLDKQGEFRRRMLDLYLLDAFNEGSGEDVLEWAELPEEQRERRNVWKTNLEDILVRYGLERPEDFLTQIFLCFGSPSSRLQLFNLLNRYTSQPSFETHASVLAAHPLMSSILTSLLVDNSTTACTIGLSVLTKLLPIFAVKVSENLKPMLPQLFAILARILCWRERQPTSALAPQEDEGTYSDTTQEDPDEVTRQALKGNTTLDIRPDLEWQRLELTFLSTASPAPLPHRFFTFLYYLFPCNLLSFLRGPAEYLTEKGFQSPYLVDWDDALDHDQIKTKSEVLLRQHITHPLIIWRNATTELTSPDFFARYDVPRVIAECMRLEVHNSRAEQSARITPDGCIEADGEGNAPLSSDGHGQETSQASADALAENKTTVPPFALAPNGKIKVSLQDMVNTSIALKSNVEIEVANPMPVWPYSLFSADAASPSMRSEPLPEDSSTAPPEHEDKVPSHVAQAISGLQREVLLLRNELNFELWLTRENMKQIGRWYEQRILSRNAEIERQGLHNALREYKAQVARLQRQLKDQKEQADMAKQKYADWNAELHQKLRDLREQKRSWDLETASLREAEKEVRAQLAAQGKSLAEEVNKVFQLESYIKENAHKVDRLKDYEQRIEQLTTLQKLWDVDIQKYKSQTEMVKSVLSKYKKMELRLETYEETHAQMEENARASRRQIQTLEAKLVLLNQFKHRPQLTTMDAAYIERASDLHKENARLRQENEDLRDEIEEVKEMVEILRVQPKYRKSAVVVRDVNKMSAEPESFGFQAEISQLLDLIINTFYSNKEIFLRELISNGSDALDKIRYASLTDPSVLDTEKDLYIRITPDKENKVLSIRDTGIGMTKADMVNNLGTIAKSGTKGFMEALSSGADISMIGQFGVGFYSAYLVAERVQVISKHNDDEQYIWESAAGGTFTITLDTVNPPLGRGTEIRLYLKEDQTEYLEEKRIKDVVKKHSEFISYPIQLVVTKEVEKEVEDEEEAKEEEEGEKSKIEEVDEEAEKPEKKTKKIKESTQVNEELNKTKPIWTRNPNEITQEEYAAFYKSLTNDWEDHLAVKHFSVEGQLEFKAILYVPKRAPFDLFETKKKRNNIKLYVRRVFIMDDCEDLIPEYLNFVKGIVDSEDLPLNISRETLQQNKILKVIRKHIVKKCMDLFSEIAEDKDNFTKFYEAFGKNIKLGIHEDAQNRSKLAEFLRFYSTKAIDETISLKDYITRMPEVQKSIYYLTGESLAAIKDSPFLEVLKKRGFEVLLLVDPIDEYAFTQLKEFDGHKLISVSKEGLELEETDEEKKAREEEAKQFEDLCKVIKDALGDKVEKVVLSNRITDSPCVLVTGQFGWSSNMERIMKAQALRDSSMSSYMASKKTLELNPSHPIIKELKRKVAEDKADKSVRDLTYLLFETALLTSGFSLEEPTSFAKRIHRMISLGLDVDEEEESAPAAASEDVPPPLEGASTSAMEEID</sequence>
<dbReference type="EMBL" id="SGPL01000074">
    <property type="protein sequence ID" value="THH18497.1"/>
    <property type="molecule type" value="Genomic_DNA"/>
</dbReference>
<dbReference type="PANTHER" id="PTHR11528">
    <property type="entry name" value="HEAT SHOCK PROTEIN 90 FAMILY MEMBER"/>
    <property type="match status" value="1"/>
</dbReference>
<dbReference type="InterPro" id="IPR019805">
    <property type="entry name" value="Heat_shock_protein_90_CS"/>
</dbReference>
<dbReference type="PRINTS" id="PR00775">
    <property type="entry name" value="HEATSHOCK90"/>
</dbReference>
<dbReference type="InterPro" id="IPR020575">
    <property type="entry name" value="Hsp90_N"/>
</dbReference>
<keyword evidence="7" id="KW-0143">Chaperone</keyword>
<evidence type="ECO:0000256" key="8">
    <source>
        <dbReference type="SAM" id="Coils"/>
    </source>
</evidence>
<evidence type="ECO:0000256" key="6">
    <source>
        <dbReference type="ARBA" id="ARBA00022840"/>
    </source>
</evidence>
<feature type="domain" description="Histidine kinase/HSP90-like ATPase" evidence="10">
    <location>
        <begin position="1111"/>
        <end position="1249"/>
    </location>
</feature>
<dbReference type="GO" id="GO:0005524">
    <property type="term" value="F:ATP binding"/>
    <property type="evidence" value="ECO:0007669"/>
    <property type="project" value="UniProtKB-KW"/>
</dbReference>
<dbReference type="Pfam" id="PF06884">
    <property type="entry name" value="DUF1264"/>
    <property type="match status" value="1"/>
</dbReference>
<evidence type="ECO:0000259" key="10">
    <source>
        <dbReference type="SMART" id="SM00387"/>
    </source>
</evidence>
<feature type="coiled-coil region" evidence="8">
    <location>
        <begin position="826"/>
        <end position="892"/>
    </location>
</feature>
<dbReference type="InterPro" id="IPR010686">
    <property type="entry name" value="OBAP-like"/>
</dbReference>
<protein>
    <recommendedName>
        <fullName evidence="10">Histidine kinase/HSP90-like ATPase domain-containing protein</fullName>
    </recommendedName>
</protein>
<dbReference type="Pfam" id="PF00183">
    <property type="entry name" value="HSP90"/>
    <property type="match status" value="1"/>
</dbReference>
<dbReference type="GO" id="GO:0051082">
    <property type="term" value="F:unfolded protein binding"/>
    <property type="evidence" value="ECO:0007669"/>
    <property type="project" value="InterPro"/>
</dbReference>
<dbReference type="InterPro" id="IPR020568">
    <property type="entry name" value="Ribosomal_Su5_D2-typ_SF"/>
</dbReference>
<evidence type="ECO:0000256" key="2">
    <source>
        <dbReference type="ARBA" id="ARBA00008239"/>
    </source>
</evidence>
<dbReference type="InterPro" id="IPR036890">
    <property type="entry name" value="HATPase_C_sf"/>
</dbReference>
<evidence type="ECO:0000256" key="9">
    <source>
        <dbReference type="SAM" id="MobiDB-lite"/>
    </source>
</evidence>